<evidence type="ECO:0000259" key="19">
    <source>
        <dbReference type="PROSITE" id="PS50089"/>
    </source>
</evidence>
<sequence length="504" mass="55765">MEGEEEEWVGTTRSVFYVSEVGWGCALCAGLCTSLTFVRKLPQCFERGGDSGGETGDERAMDSSRKRISAAPTLDKSHLHPLGLCNTNDYDERYGFGWVGVVKLERPELEPEPCLSVFGKAKRALQRGATAVVLDITDDPNAAELLKDSSDTLGRPVVITRGADAVKLMNIVNTQSEARIRIIHTKEQDNEDVEISRKEYFGMGIFVAVFLLFCLICVIVLLKSKWRNRERQLSVTNLAKRMIAQLGTRKYEHTCPKRPHVPRASNSDTSVHSSVSESCAICLDGYHEGQILRVLPCDHEFHRTCVDPWLEAHGTCPLCKSLVDRATMLNPKSHSVSAHVRISPENVDVENNRQPEPPTLQPESAADLPRRMEPPPPVPRFPPLLLPPSQRSLRASRCSLPHQQTDCTSLHLYAGHRRVARATCASCDPAVTQALTSADSYLRESSTTRSLLPARYASTCTHVQEFSIPHLRSSSFSAENETLVARASRNTLVVVGTTRESVAS</sequence>
<dbReference type="SUPFAM" id="SSF57850">
    <property type="entry name" value="RING/U-box"/>
    <property type="match status" value="1"/>
</dbReference>
<dbReference type="GO" id="GO:0016567">
    <property type="term" value="P:protein ubiquitination"/>
    <property type="evidence" value="ECO:0007669"/>
    <property type="project" value="UniProtKB-UniPathway"/>
</dbReference>
<evidence type="ECO:0000256" key="11">
    <source>
        <dbReference type="ARBA" id="ARBA00022771"/>
    </source>
</evidence>
<evidence type="ECO:0000256" key="14">
    <source>
        <dbReference type="ARBA" id="ARBA00022989"/>
    </source>
</evidence>
<evidence type="ECO:0000256" key="2">
    <source>
        <dbReference type="ARBA" id="ARBA00004251"/>
    </source>
</evidence>
<dbReference type="GO" id="GO:0016055">
    <property type="term" value="P:Wnt signaling pathway"/>
    <property type="evidence" value="ECO:0007669"/>
    <property type="project" value="UniProtKB-KW"/>
</dbReference>
<protein>
    <recommendedName>
        <fullName evidence="5">RING-type E3 ubiquitin transferase</fullName>
        <ecNumber evidence="5">2.3.2.27</ecNumber>
    </recommendedName>
</protein>
<evidence type="ECO:0000256" key="17">
    <source>
        <dbReference type="SAM" id="MobiDB-lite"/>
    </source>
</evidence>
<comment type="catalytic activity">
    <reaction evidence="1">
        <text>S-ubiquitinyl-[E2 ubiquitin-conjugating enzyme]-L-cysteine + [acceptor protein]-L-lysine = [E2 ubiquitin-conjugating enzyme]-L-cysteine + N(6)-ubiquitinyl-[acceptor protein]-L-lysine.</text>
        <dbReference type="EC" id="2.3.2.27"/>
    </reaction>
</comment>
<dbReference type="Gene3D" id="3.30.40.10">
    <property type="entry name" value="Zinc/RING finger domain, C3HC4 (zinc finger)"/>
    <property type="match status" value="1"/>
</dbReference>
<dbReference type="Gene3D" id="3.50.30.30">
    <property type="match status" value="1"/>
</dbReference>
<evidence type="ECO:0000256" key="7">
    <source>
        <dbReference type="ARBA" id="ARBA00022679"/>
    </source>
</evidence>
<proteinExistence type="inferred from homology"/>
<evidence type="ECO:0000256" key="15">
    <source>
        <dbReference type="ARBA" id="ARBA00023136"/>
    </source>
</evidence>
<dbReference type="EC" id="2.3.2.27" evidence="5"/>
<dbReference type="GO" id="GO:0030178">
    <property type="term" value="P:negative regulation of Wnt signaling pathway"/>
    <property type="evidence" value="ECO:0007669"/>
    <property type="project" value="UniProtKB-ARBA"/>
</dbReference>
<keyword evidence="12" id="KW-0833">Ubl conjugation pathway</keyword>
<keyword evidence="11 16" id="KW-0479">Metal-binding</keyword>
<name>A0A2T7PHL4_POMCA</name>
<dbReference type="GO" id="GO:0061630">
    <property type="term" value="F:ubiquitin protein ligase activity"/>
    <property type="evidence" value="ECO:0007669"/>
    <property type="project" value="UniProtKB-EC"/>
</dbReference>
<dbReference type="PANTHER" id="PTHR16200">
    <property type="entry name" value="RING ZINC FINGER"/>
    <property type="match status" value="1"/>
</dbReference>
<reference evidence="20 21" key="1">
    <citation type="submission" date="2018-04" db="EMBL/GenBank/DDBJ databases">
        <title>The genome of golden apple snail Pomacea canaliculata provides insight into stress tolerance and invasive adaptation.</title>
        <authorList>
            <person name="Liu C."/>
            <person name="Liu B."/>
            <person name="Ren Y."/>
            <person name="Zhang Y."/>
            <person name="Wang H."/>
            <person name="Li S."/>
            <person name="Jiang F."/>
            <person name="Yin L."/>
            <person name="Zhang G."/>
            <person name="Qian W."/>
            <person name="Fan W."/>
        </authorList>
    </citation>
    <scope>NUCLEOTIDE SEQUENCE [LARGE SCALE GENOMIC DNA]</scope>
    <source>
        <strain evidence="20">SZHN2017</strain>
        <tissue evidence="20">Muscle</tissue>
    </source>
</reference>
<dbReference type="OrthoDB" id="8062037at2759"/>
<evidence type="ECO:0000256" key="12">
    <source>
        <dbReference type="ARBA" id="ARBA00022786"/>
    </source>
</evidence>
<dbReference type="STRING" id="400727.A0A2T7PHL4"/>
<evidence type="ECO:0000313" key="20">
    <source>
        <dbReference type="EMBL" id="PVD32897.1"/>
    </source>
</evidence>
<dbReference type="InterPro" id="IPR051073">
    <property type="entry name" value="ZNRF3_Arkadia_E3_ligases"/>
</dbReference>
<evidence type="ECO:0000256" key="8">
    <source>
        <dbReference type="ARBA" id="ARBA00022687"/>
    </source>
</evidence>
<keyword evidence="6" id="KW-1003">Cell membrane</keyword>
<dbReference type="Pfam" id="PF13639">
    <property type="entry name" value="zf-RING_2"/>
    <property type="match status" value="1"/>
</dbReference>
<evidence type="ECO:0000256" key="10">
    <source>
        <dbReference type="ARBA" id="ARBA00022729"/>
    </source>
</evidence>
<dbReference type="InterPro" id="IPR040700">
    <property type="entry name" value="ZNRF-3_ecto"/>
</dbReference>
<keyword evidence="13" id="KW-0862">Zinc</keyword>
<feature type="region of interest" description="Disordered" evidence="17">
    <location>
        <begin position="335"/>
        <end position="386"/>
    </location>
</feature>
<dbReference type="GO" id="GO:0005886">
    <property type="term" value="C:plasma membrane"/>
    <property type="evidence" value="ECO:0007669"/>
    <property type="project" value="UniProtKB-SubCell"/>
</dbReference>
<evidence type="ECO:0000256" key="1">
    <source>
        <dbReference type="ARBA" id="ARBA00000900"/>
    </source>
</evidence>
<comment type="caution">
    <text evidence="20">The sequence shown here is derived from an EMBL/GenBank/DDBJ whole genome shotgun (WGS) entry which is preliminary data.</text>
</comment>
<dbReference type="PROSITE" id="PS50089">
    <property type="entry name" value="ZF_RING_2"/>
    <property type="match status" value="1"/>
</dbReference>
<keyword evidence="11 16" id="KW-0863">Zinc-finger</keyword>
<feature type="compositionally biased region" description="Pro residues" evidence="17">
    <location>
        <begin position="374"/>
        <end position="386"/>
    </location>
</feature>
<dbReference type="UniPathway" id="UPA00143"/>
<keyword evidence="9 18" id="KW-0812">Transmembrane</keyword>
<organism evidence="20 21">
    <name type="scientific">Pomacea canaliculata</name>
    <name type="common">Golden apple snail</name>
    <dbReference type="NCBI Taxonomy" id="400727"/>
    <lineage>
        <taxon>Eukaryota</taxon>
        <taxon>Metazoa</taxon>
        <taxon>Spiralia</taxon>
        <taxon>Lophotrochozoa</taxon>
        <taxon>Mollusca</taxon>
        <taxon>Gastropoda</taxon>
        <taxon>Caenogastropoda</taxon>
        <taxon>Architaenioglossa</taxon>
        <taxon>Ampullarioidea</taxon>
        <taxon>Ampullariidae</taxon>
        <taxon>Pomacea</taxon>
    </lineage>
</organism>
<dbReference type="Proteomes" id="UP000245119">
    <property type="component" value="Linkage Group LG4"/>
</dbReference>
<evidence type="ECO:0000256" key="18">
    <source>
        <dbReference type="SAM" id="Phobius"/>
    </source>
</evidence>
<dbReference type="InterPro" id="IPR001841">
    <property type="entry name" value="Znf_RING"/>
</dbReference>
<keyword evidence="14 18" id="KW-1133">Transmembrane helix</keyword>
<evidence type="ECO:0000256" key="6">
    <source>
        <dbReference type="ARBA" id="ARBA00022475"/>
    </source>
</evidence>
<dbReference type="SMART" id="SM00184">
    <property type="entry name" value="RING"/>
    <property type="match status" value="1"/>
</dbReference>
<dbReference type="EMBL" id="PZQS01000004">
    <property type="protein sequence ID" value="PVD32897.1"/>
    <property type="molecule type" value="Genomic_DNA"/>
</dbReference>
<dbReference type="CDD" id="cd16454">
    <property type="entry name" value="RING-H2_PA-TM-RING"/>
    <property type="match status" value="1"/>
</dbReference>
<dbReference type="GO" id="GO:0008270">
    <property type="term" value="F:zinc ion binding"/>
    <property type="evidence" value="ECO:0007669"/>
    <property type="project" value="UniProtKB-KW"/>
</dbReference>
<keyword evidence="7" id="KW-0808">Transferase</keyword>
<keyword evidence="21" id="KW-1185">Reference proteome</keyword>
<accession>A0A2T7PHL4</accession>
<feature type="domain" description="RING-type" evidence="19">
    <location>
        <begin position="279"/>
        <end position="320"/>
    </location>
</feature>
<evidence type="ECO:0000313" key="21">
    <source>
        <dbReference type="Proteomes" id="UP000245119"/>
    </source>
</evidence>
<keyword evidence="15 18" id="KW-0472">Membrane</keyword>
<evidence type="ECO:0000256" key="13">
    <source>
        <dbReference type="ARBA" id="ARBA00022833"/>
    </source>
</evidence>
<dbReference type="AlphaFoldDB" id="A0A2T7PHL4"/>
<feature type="transmembrane region" description="Helical" evidence="18">
    <location>
        <begin position="200"/>
        <end position="222"/>
    </location>
</feature>
<keyword evidence="8" id="KW-0879">Wnt signaling pathway</keyword>
<comment type="pathway">
    <text evidence="3">Protein modification; protein ubiquitination.</text>
</comment>
<keyword evidence="10" id="KW-0732">Signal</keyword>
<evidence type="ECO:0000256" key="3">
    <source>
        <dbReference type="ARBA" id="ARBA00004906"/>
    </source>
</evidence>
<evidence type="ECO:0000256" key="9">
    <source>
        <dbReference type="ARBA" id="ARBA00022692"/>
    </source>
</evidence>
<evidence type="ECO:0000256" key="5">
    <source>
        <dbReference type="ARBA" id="ARBA00012483"/>
    </source>
</evidence>
<evidence type="ECO:0000256" key="16">
    <source>
        <dbReference type="PROSITE-ProRule" id="PRU00175"/>
    </source>
</evidence>
<comment type="similarity">
    <text evidence="4">Belongs to the ZNRF3 family.</text>
</comment>
<evidence type="ECO:0000256" key="4">
    <source>
        <dbReference type="ARBA" id="ARBA00008759"/>
    </source>
</evidence>
<dbReference type="Pfam" id="PF18212">
    <property type="entry name" value="ZNRF_3_ecto"/>
    <property type="match status" value="1"/>
</dbReference>
<comment type="subcellular location">
    <subcellularLocation>
        <location evidence="2">Cell membrane</location>
        <topology evidence="2">Single-pass type I membrane protein</topology>
    </subcellularLocation>
</comment>
<dbReference type="InterPro" id="IPR013083">
    <property type="entry name" value="Znf_RING/FYVE/PHD"/>
</dbReference>
<gene>
    <name evidence="20" type="ORF">C0Q70_08344</name>
</gene>